<dbReference type="AlphaFoldDB" id="A0A828Y178"/>
<dbReference type="InterPro" id="IPR049945">
    <property type="entry name" value="AAA_22"/>
</dbReference>
<dbReference type="PANTHER" id="PTHR35894">
    <property type="entry name" value="GENERAL SECRETION PATHWAY PROTEIN A-RELATED"/>
    <property type="match status" value="1"/>
</dbReference>
<organism evidence="2 3">
    <name type="scientific">Leptospira kirschneri str. 200802841</name>
    <dbReference type="NCBI Taxonomy" id="1193047"/>
    <lineage>
        <taxon>Bacteria</taxon>
        <taxon>Pseudomonadati</taxon>
        <taxon>Spirochaetota</taxon>
        <taxon>Spirochaetia</taxon>
        <taxon>Leptospirales</taxon>
        <taxon>Leptospiraceae</taxon>
        <taxon>Leptospira</taxon>
    </lineage>
</organism>
<evidence type="ECO:0000313" key="2">
    <source>
        <dbReference type="EMBL" id="EKO51474.1"/>
    </source>
</evidence>
<feature type="domain" description="ORC1/DEAH AAA+ ATPase" evidence="1">
    <location>
        <begin position="27"/>
        <end position="154"/>
    </location>
</feature>
<dbReference type="InterPro" id="IPR052026">
    <property type="entry name" value="ExeA_AAA_ATPase_DNA-bind"/>
</dbReference>
<dbReference type="Pfam" id="PF13401">
    <property type="entry name" value="AAA_22"/>
    <property type="match status" value="1"/>
</dbReference>
<name>A0A828Y178_9LEPT</name>
<dbReference type="GO" id="GO:0016887">
    <property type="term" value="F:ATP hydrolysis activity"/>
    <property type="evidence" value="ECO:0007669"/>
    <property type="project" value="InterPro"/>
</dbReference>
<protein>
    <recommendedName>
        <fullName evidence="1">ORC1/DEAH AAA+ ATPase domain-containing protein</fullName>
    </recommendedName>
</protein>
<comment type="caution">
    <text evidence="2">The sequence shown here is derived from an EMBL/GenBank/DDBJ whole genome shotgun (WGS) entry which is preliminary data.</text>
</comment>
<reference evidence="2" key="1">
    <citation type="submission" date="2012-10" db="EMBL/GenBank/DDBJ databases">
        <authorList>
            <person name="Harkins D.M."/>
            <person name="Durkin A.S."/>
            <person name="Brinkac L.M."/>
            <person name="Selengut J.D."/>
            <person name="Sanka R."/>
            <person name="DePew J."/>
            <person name="Purushe J."/>
            <person name="Picardeau M."/>
            <person name="Werts C."/>
            <person name="Goarant C."/>
            <person name="Vinetz J.M."/>
            <person name="Sutton G.G."/>
            <person name="Nelson W.C."/>
            <person name="Fouts D.E."/>
        </authorList>
    </citation>
    <scope>NUCLEOTIDE SEQUENCE [LARGE SCALE GENOMIC DNA]</scope>
    <source>
        <strain evidence="2">200802841</strain>
    </source>
</reference>
<accession>A0A828Y178</accession>
<dbReference type="PANTHER" id="PTHR35894:SF1">
    <property type="entry name" value="PHOSPHORIBULOKINASE _ URIDINE KINASE FAMILY"/>
    <property type="match status" value="1"/>
</dbReference>
<sequence length="336" mass="38690">MSFVDTENTNRVIRAIKQAVDSSGWECVIGHVGAGKTFLYEHMLHFWKSYPNRFQVIEMGRCYESFDYNINQIMKTMISELVPDREIPGNAHAKQLILRDILSKAYEKKRKIVLLFDEAQALSGKLLRDLKKIHEISIPGKENLFSIVMLGKNEGPWLRSLIKTQEIGWRIHKTNLEPLKDNEVLSFVEKAYNIKFESGQNGQKARQILLQNTFPTPLGVKYQIRKIERSEIGWNRILTYELAKTVFPQTISDILKKMRITQREVAKRVRENTGKELSKAAISTYLNGDQHEIQKSRLSLDGHKLTMDAALDLIRDHSTSPSDIHSAENLIRTANE</sequence>
<keyword evidence="3" id="KW-1185">Reference proteome</keyword>
<dbReference type="SUPFAM" id="SSF52540">
    <property type="entry name" value="P-loop containing nucleoside triphosphate hydrolases"/>
    <property type="match status" value="1"/>
</dbReference>
<dbReference type="Gene3D" id="3.40.50.300">
    <property type="entry name" value="P-loop containing nucleotide triphosphate hydrolases"/>
    <property type="match status" value="1"/>
</dbReference>
<dbReference type="InterPro" id="IPR027417">
    <property type="entry name" value="P-loop_NTPase"/>
</dbReference>
<proteinExistence type="predicted"/>
<gene>
    <name evidence="2" type="ORF">LEP1GSC131_2056</name>
</gene>
<dbReference type="Proteomes" id="UP000006339">
    <property type="component" value="Unassembled WGS sequence"/>
</dbReference>
<evidence type="ECO:0000313" key="3">
    <source>
        <dbReference type="Proteomes" id="UP000006339"/>
    </source>
</evidence>
<evidence type="ECO:0000259" key="1">
    <source>
        <dbReference type="Pfam" id="PF13401"/>
    </source>
</evidence>
<dbReference type="RefSeq" id="WP_004770664.1">
    <property type="nucleotide sequence ID" value="NZ_AKWH02000041.1"/>
</dbReference>
<dbReference type="EMBL" id="AKWH02000041">
    <property type="protein sequence ID" value="EKO51474.1"/>
    <property type="molecule type" value="Genomic_DNA"/>
</dbReference>